<dbReference type="Proteomes" id="UP001642501">
    <property type="component" value="Unassembled WGS sequence"/>
</dbReference>
<name>A0ABP0E5Y1_9PEZI</name>
<sequence>MRIGSEGARRRPGLDWADVELNGTEADETSGTDEKEATEAAKLLVMASLLVGRLVAAVKDTIVDVSVLSEMSKLAVEGSEAAELVVLDQCGDESLERVVDELLDE</sequence>
<feature type="region of interest" description="Disordered" evidence="1">
    <location>
        <begin position="1"/>
        <end position="35"/>
    </location>
</feature>
<evidence type="ECO:0000313" key="3">
    <source>
        <dbReference type="Proteomes" id="UP001642501"/>
    </source>
</evidence>
<accession>A0ABP0E5Y1</accession>
<proteinExistence type="predicted"/>
<organism evidence="2 3">
    <name type="scientific">Sporothrix epigloea</name>
    <dbReference type="NCBI Taxonomy" id="1892477"/>
    <lineage>
        <taxon>Eukaryota</taxon>
        <taxon>Fungi</taxon>
        <taxon>Dikarya</taxon>
        <taxon>Ascomycota</taxon>
        <taxon>Pezizomycotina</taxon>
        <taxon>Sordariomycetes</taxon>
        <taxon>Sordariomycetidae</taxon>
        <taxon>Ophiostomatales</taxon>
        <taxon>Ophiostomataceae</taxon>
        <taxon>Sporothrix</taxon>
    </lineage>
</organism>
<keyword evidence="3" id="KW-1185">Reference proteome</keyword>
<protein>
    <submittedName>
        <fullName evidence="2">Uncharacterized protein</fullName>
    </submittedName>
</protein>
<comment type="caution">
    <text evidence="2">The sequence shown here is derived from an EMBL/GenBank/DDBJ whole genome shotgun (WGS) entry which is preliminary data.</text>
</comment>
<dbReference type="EMBL" id="CAWUOM010000169">
    <property type="protein sequence ID" value="CAK7274495.1"/>
    <property type="molecule type" value="Genomic_DNA"/>
</dbReference>
<gene>
    <name evidence="2" type="ORF">SEPCBS57363_006194</name>
</gene>
<reference evidence="2 3" key="1">
    <citation type="submission" date="2024-01" db="EMBL/GenBank/DDBJ databases">
        <authorList>
            <person name="Allen C."/>
            <person name="Tagirdzhanova G."/>
        </authorList>
    </citation>
    <scope>NUCLEOTIDE SEQUENCE [LARGE SCALE GENOMIC DNA]</scope>
    <source>
        <strain evidence="2 3">CBS 573.63</strain>
    </source>
</reference>
<evidence type="ECO:0000313" key="2">
    <source>
        <dbReference type="EMBL" id="CAK7274495.1"/>
    </source>
</evidence>
<evidence type="ECO:0000256" key="1">
    <source>
        <dbReference type="SAM" id="MobiDB-lite"/>
    </source>
</evidence>